<feature type="region of interest" description="Disordered" evidence="1">
    <location>
        <begin position="988"/>
        <end position="1043"/>
    </location>
</feature>
<dbReference type="Proteomes" id="UP000708148">
    <property type="component" value="Unassembled WGS sequence"/>
</dbReference>
<feature type="compositionally biased region" description="Polar residues" evidence="1">
    <location>
        <begin position="466"/>
        <end position="479"/>
    </location>
</feature>
<feature type="compositionally biased region" description="Basic and acidic residues" evidence="1">
    <location>
        <begin position="671"/>
        <end position="680"/>
    </location>
</feature>
<feature type="compositionally biased region" description="Low complexity" evidence="1">
    <location>
        <begin position="352"/>
        <end position="372"/>
    </location>
</feature>
<feature type="compositionally biased region" description="Low complexity" evidence="1">
    <location>
        <begin position="716"/>
        <end position="729"/>
    </location>
</feature>
<feature type="region of interest" description="Disordered" evidence="1">
    <location>
        <begin position="781"/>
        <end position="812"/>
    </location>
</feature>
<feature type="compositionally biased region" description="Gly residues" evidence="1">
    <location>
        <begin position="438"/>
        <end position="447"/>
    </location>
</feature>
<proteinExistence type="predicted"/>
<sequence length="1043" mass="107722">MLVRSLSLLSRLFSCSRLSSWNTTVWPTLWLGWLNSGLFSGRRLLRHSPKHPRQPKPKCKDGDEHGCNKGSLPVGRPGKGTVPKDPTPQCDISDIRCLLRKSREKKFFNEGRRDAVGGPNTSPGETAAQPPGENITIGCEAGDVKCLLVLQRLKHDYHAARTGTTTANGRPATIPGRGPAAPGSGPARTRPGQRPVPEGAARNGTSRCQGQVGLDGARRRPPGGLPGAGVAGRQTGQNETRRGVGSRPGSRGLWGRPGASGTGCRSGGSDPRGTLPREGAGGTAGSRRGQGQTAPGFGSEGGRSRPGGLPGGGAGQGRARPNRVGTTAGQRQPGVGSGSARLGSGVSRPGLGSARQRAVGASSSGSGSARQRPVGGSGSRARPTGTGRSRPANATAGGSGARPTGGDARPRTTRPDGGASGNGRPTGTDGGRRRPSTGAGGQTGSGGAQRRPGANSDAQRGAGQGRNVTVQGTGRSTGSRKAESVTGVSQGQNTTESVAVGPNKDQQGTGPDNGKRYRNATGPSDVGLKKDQKKKAAKEPAGKCDEDDKACQEKLEEVRQAKRRKKAQKETAQGTAESKSGLPTVPGQVQDATDLAIDATNATSQDHGAAVPDVSVPESPVPIMATQGRGNGQQGLSTTTPSDGGPKKDKKKGSRATKMPADKCDADDEACQEKGKETRQAKKAKKARKRAARGAAEPSSALPTVSKEVQNDTDPAVDGAAGASQDQGAPNPSASVPESPVPLATTQNLQEALPPSSALNGSEQSQDAVVVGADAPVAAVPTVANQPQNEATLLSEAPVESSFTPPLPRPDFVVCEDGDDEECLRQLAQQQRVYDALVRARADGDATPMTPYQQSILFPQATEVTATSPFDPPLSPLPTFEPASLPAPQPVRQPSPLPPPQPAPAFVPRPGAAYRSEPADSFSRQAPTQALSTQGEVLPPVDYPPPVPVYPPAPVPTYPPLPTSAPLPYYPQYPPVAPPDYWGYAQPPIYQDRPAYDQQPVYPEQPMYGQPPAYQDQPMVFDQNPVEDPLAVQPTAVPGQGGA</sequence>
<comment type="caution">
    <text evidence="3">The sequence shown here is derived from an EMBL/GenBank/DDBJ whole genome shotgun (WGS) entry which is preliminary data.</text>
</comment>
<evidence type="ECO:0000256" key="1">
    <source>
        <dbReference type="SAM" id="MobiDB-lite"/>
    </source>
</evidence>
<feature type="compositionally biased region" description="Low complexity" evidence="1">
    <location>
        <begin position="161"/>
        <end position="192"/>
    </location>
</feature>
<gene>
    <name evidence="3" type="ORF">OSTQU699_LOCUS1813</name>
</gene>
<keyword evidence="2" id="KW-0732">Signal</keyword>
<feature type="compositionally biased region" description="Polar residues" evidence="1">
    <location>
        <begin position="486"/>
        <end position="497"/>
    </location>
</feature>
<feature type="region of interest" description="Disordered" evidence="1">
    <location>
        <begin position="46"/>
        <end position="87"/>
    </location>
</feature>
<feature type="compositionally biased region" description="Basic and acidic residues" evidence="1">
    <location>
        <begin position="537"/>
        <end position="560"/>
    </location>
</feature>
<feature type="region of interest" description="Disordered" evidence="1">
    <location>
        <begin position="161"/>
        <end position="767"/>
    </location>
</feature>
<evidence type="ECO:0000313" key="3">
    <source>
        <dbReference type="EMBL" id="CAD7696452.1"/>
    </source>
</evidence>
<name>A0A8S1IMZ8_9CHLO</name>
<feature type="region of interest" description="Disordered" evidence="1">
    <location>
        <begin position="108"/>
        <end position="134"/>
    </location>
</feature>
<feature type="compositionally biased region" description="Low complexity" evidence="1">
    <location>
        <begin position="611"/>
        <end position="622"/>
    </location>
</feature>
<feature type="compositionally biased region" description="Polar residues" evidence="1">
    <location>
        <begin position="757"/>
        <end position="766"/>
    </location>
</feature>
<accession>A0A8S1IMZ8</accession>
<feature type="compositionally biased region" description="Basic residues" evidence="1">
    <location>
        <begin position="681"/>
        <end position="692"/>
    </location>
</feature>
<protein>
    <submittedName>
        <fullName evidence="3">Uncharacterized protein</fullName>
    </submittedName>
</protein>
<evidence type="ECO:0000256" key="2">
    <source>
        <dbReference type="SAM" id="SignalP"/>
    </source>
</evidence>
<organism evidence="3 4">
    <name type="scientific">Ostreobium quekettii</name>
    <dbReference type="NCBI Taxonomy" id="121088"/>
    <lineage>
        <taxon>Eukaryota</taxon>
        <taxon>Viridiplantae</taxon>
        <taxon>Chlorophyta</taxon>
        <taxon>core chlorophytes</taxon>
        <taxon>Ulvophyceae</taxon>
        <taxon>TCBD clade</taxon>
        <taxon>Bryopsidales</taxon>
        <taxon>Ostreobineae</taxon>
        <taxon>Ostreobiaceae</taxon>
        <taxon>Ostreobium</taxon>
    </lineage>
</organism>
<feature type="compositionally biased region" description="Basic and acidic residues" evidence="1">
    <location>
        <begin position="58"/>
        <end position="67"/>
    </location>
</feature>
<dbReference type="EMBL" id="CAJHUC010000480">
    <property type="protein sequence ID" value="CAD7696452.1"/>
    <property type="molecule type" value="Genomic_DNA"/>
</dbReference>
<feature type="compositionally biased region" description="Basic residues" evidence="1">
    <location>
        <begin position="46"/>
        <end position="57"/>
    </location>
</feature>
<dbReference type="AlphaFoldDB" id="A0A8S1IMZ8"/>
<reference evidence="3" key="1">
    <citation type="submission" date="2020-12" db="EMBL/GenBank/DDBJ databases">
        <authorList>
            <person name="Iha C."/>
        </authorList>
    </citation>
    <scope>NUCLEOTIDE SEQUENCE</scope>
</reference>
<feature type="chain" id="PRO_5035876139" evidence="2">
    <location>
        <begin position="22"/>
        <end position="1043"/>
    </location>
</feature>
<keyword evidence="4" id="KW-1185">Reference proteome</keyword>
<feature type="signal peptide" evidence="2">
    <location>
        <begin position="1"/>
        <end position="21"/>
    </location>
</feature>
<feature type="compositionally biased region" description="Polar residues" evidence="1">
    <location>
        <begin position="922"/>
        <end position="935"/>
    </location>
</feature>
<feature type="compositionally biased region" description="Pro residues" evidence="1">
    <location>
        <begin position="885"/>
        <end position="907"/>
    </location>
</feature>
<feature type="region of interest" description="Disordered" evidence="1">
    <location>
        <begin position="863"/>
        <end position="943"/>
    </location>
</feature>
<feature type="compositionally biased region" description="Gly residues" evidence="1">
    <location>
        <begin position="298"/>
        <end position="316"/>
    </location>
</feature>
<evidence type="ECO:0000313" key="4">
    <source>
        <dbReference type="Proteomes" id="UP000708148"/>
    </source>
</evidence>